<gene>
    <name evidence="3" type="ORF">PMIN01_04871</name>
</gene>
<protein>
    <recommendedName>
        <fullName evidence="2">J domain-containing protein</fullName>
    </recommendedName>
</protein>
<dbReference type="PANTHER" id="PTHR24074">
    <property type="entry name" value="CO-CHAPERONE PROTEIN DJLA"/>
    <property type="match status" value="1"/>
</dbReference>
<feature type="compositionally biased region" description="Basic residues" evidence="1">
    <location>
        <begin position="229"/>
        <end position="247"/>
    </location>
</feature>
<feature type="compositionally biased region" description="Basic and acidic residues" evidence="1">
    <location>
        <begin position="255"/>
        <end position="270"/>
    </location>
</feature>
<evidence type="ECO:0000259" key="2">
    <source>
        <dbReference type="PROSITE" id="PS50076"/>
    </source>
</evidence>
<dbReference type="InterPro" id="IPR001623">
    <property type="entry name" value="DnaJ_domain"/>
</dbReference>
<evidence type="ECO:0000313" key="3">
    <source>
        <dbReference type="EMBL" id="KAF9737092.1"/>
    </source>
</evidence>
<feature type="domain" description="J" evidence="2">
    <location>
        <begin position="315"/>
        <end position="388"/>
    </location>
</feature>
<comment type="caution">
    <text evidence="3">The sequence shown here is derived from an EMBL/GenBank/DDBJ whole genome shotgun (WGS) entry which is preliminary data.</text>
</comment>
<dbReference type="AlphaFoldDB" id="A0A9P6KSB4"/>
<feature type="region of interest" description="Disordered" evidence="1">
    <location>
        <begin position="122"/>
        <end position="328"/>
    </location>
</feature>
<name>A0A9P6KSB4_9PLEO</name>
<accession>A0A9P6KSB4</accession>
<dbReference type="InterPro" id="IPR036869">
    <property type="entry name" value="J_dom_sf"/>
</dbReference>
<proteinExistence type="predicted"/>
<dbReference type="PROSITE" id="PS50076">
    <property type="entry name" value="DNAJ_2"/>
    <property type="match status" value="1"/>
</dbReference>
<dbReference type="SUPFAM" id="SSF46565">
    <property type="entry name" value="Chaperone J-domain"/>
    <property type="match status" value="1"/>
</dbReference>
<feature type="compositionally biased region" description="Basic and acidic residues" evidence="1">
    <location>
        <begin position="290"/>
        <end position="310"/>
    </location>
</feature>
<dbReference type="OrthoDB" id="10250354at2759"/>
<evidence type="ECO:0000313" key="4">
    <source>
        <dbReference type="Proteomes" id="UP000756921"/>
    </source>
</evidence>
<feature type="compositionally biased region" description="Basic and acidic residues" evidence="1">
    <location>
        <begin position="211"/>
        <end position="228"/>
    </location>
</feature>
<dbReference type="Proteomes" id="UP000756921">
    <property type="component" value="Unassembled WGS sequence"/>
</dbReference>
<dbReference type="SMART" id="SM00271">
    <property type="entry name" value="DnaJ"/>
    <property type="match status" value="1"/>
</dbReference>
<organism evidence="3 4">
    <name type="scientific">Paraphaeosphaeria minitans</name>
    <dbReference type="NCBI Taxonomy" id="565426"/>
    <lineage>
        <taxon>Eukaryota</taxon>
        <taxon>Fungi</taxon>
        <taxon>Dikarya</taxon>
        <taxon>Ascomycota</taxon>
        <taxon>Pezizomycotina</taxon>
        <taxon>Dothideomycetes</taxon>
        <taxon>Pleosporomycetidae</taxon>
        <taxon>Pleosporales</taxon>
        <taxon>Massarineae</taxon>
        <taxon>Didymosphaeriaceae</taxon>
        <taxon>Paraphaeosphaeria</taxon>
    </lineage>
</organism>
<feature type="compositionally biased region" description="Basic residues" evidence="1">
    <location>
        <begin position="198"/>
        <end position="210"/>
    </location>
</feature>
<dbReference type="InterPro" id="IPR050817">
    <property type="entry name" value="DjlA_DnaK_co-chaperone"/>
</dbReference>
<dbReference type="Pfam" id="PF00226">
    <property type="entry name" value="DnaJ"/>
    <property type="match status" value="1"/>
</dbReference>
<evidence type="ECO:0000256" key="1">
    <source>
        <dbReference type="SAM" id="MobiDB-lite"/>
    </source>
</evidence>
<dbReference type="EMBL" id="WJXW01000004">
    <property type="protein sequence ID" value="KAF9737092.1"/>
    <property type="molecule type" value="Genomic_DNA"/>
</dbReference>
<reference evidence="3" key="1">
    <citation type="journal article" date="2020" name="Mol. Plant Microbe Interact.">
        <title>Genome Sequence of the Biocontrol Agent Coniothyrium minitans strain Conio (IMI 134523).</title>
        <authorList>
            <person name="Patel D."/>
            <person name="Shittu T.A."/>
            <person name="Baroncelli R."/>
            <person name="Muthumeenakshi S."/>
            <person name="Osborne T.H."/>
            <person name="Janganan T.K."/>
            <person name="Sreenivasaprasad S."/>
        </authorList>
    </citation>
    <scope>NUCLEOTIDE SEQUENCE</scope>
    <source>
        <strain evidence="3">Conio</strain>
    </source>
</reference>
<dbReference type="Gene3D" id="1.10.287.110">
    <property type="entry name" value="DnaJ domain"/>
    <property type="match status" value="1"/>
</dbReference>
<keyword evidence="4" id="KW-1185">Reference proteome</keyword>
<dbReference type="CDD" id="cd06257">
    <property type="entry name" value="DnaJ"/>
    <property type="match status" value="1"/>
</dbReference>
<feature type="compositionally biased region" description="Basic and acidic residues" evidence="1">
    <location>
        <begin position="185"/>
        <end position="197"/>
    </location>
</feature>
<sequence length="421" mass="48117">MEIRKNYYAKTLEVLESLCVDERTTITQVQTSNMPAVKEKKKKIIEHHMAPEVIKKTVDKHVYLPAPKLVVQKKEIIRHVEPERIKNVINKHVYLPEPVLGVEHIIHYHQGAGIRQTYSTSYGSYGESSKSVEKRPKKHVKIESEESDSSDTEKYSSSRKGKGNRKQDDDSESEEKYSGKGKGKRKEDRGNRRDDSRRRNRDRKRSSSRSGRKDRDDRSRNSKKEHTTRSRSRTRSPSRRRSSHRRSPSAGTHKGSSEKKRVKSHTREPEPQSSDQEDEDAYYGSDTDNSDPKVPHSSTREAESPSEEKPASSFDPYAALGLQDKPSTIDQIDIDAAYKFLVRKWHPDRHMSKSKKEQDKATERTAELNRAHDILGIAGRKKVFDRTGKTELWELDQLVEKGGCKGDGDRSAWAGGGEGTQ</sequence>